<evidence type="ECO:0000256" key="7">
    <source>
        <dbReference type="ARBA" id="ARBA00023180"/>
    </source>
</evidence>
<feature type="domain" description="Peptidase M28" evidence="10">
    <location>
        <begin position="101"/>
        <end position="290"/>
    </location>
</feature>
<dbReference type="InterPro" id="IPR007484">
    <property type="entry name" value="Peptidase_M28"/>
</dbReference>
<proteinExistence type="inferred from homology"/>
<dbReference type="Gene3D" id="3.40.630.10">
    <property type="entry name" value="Zn peptidases"/>
    <property type="match status" value="1"/>
</dbReference>
<keyword evidence="5" id="KW-0926">Vacuole</keyword>
<name>A0A9X1RWJ9_9FLAO</name>
<feature type="transmembrane region" description="Helical" evidence="9">
    <location>
        <begin position="455"/>
        <end position="473"/>
    </location>
</feature>
<dbReference type="GO" id="GO:0008235">
    <property type="term" value="F:metalloexopeptidase activity"/>
    <property type="evidence" value="ECO:0007669"/>
    <property type="project" value="InterPro"/>
</dbReference>
<dbReference type="PANTHER" id="PTHR12147:SF58">
    <property type="entry name" value="VACUOLAR MEMBRANE PROTEASE"/>
    <property type="match status" value="1"/>
</dbReference>
<evidence type="ECO:0000256" key="2">
    <source>
        <dbReference type="ARBA" id="ARBA00004128"/>
    </source>
</evidence>
<dbReference type="AlphaFoldDB" id="A0A9X1RWJ9"/>
<sequence>MNNRFTGLVAFLLIILAVWLSFNFDQPHFEPDSSKNLTEFSTSRAFEHVEAIAKEPHYVGSPAHSKVRNYIVDQLQNMGLEVQTQEAYHLNKHGVLVKPQNILARIKGTGDSNALVLMTHYDSAMHSSFGASDAGSGVATILEGLRAFLEKNTEHANDIIILFTDAEELGLNGAGLFIEDHPWAEDVKLALNFEARGSGGNPFMLLETNAKNARLIEAFQEAGVKYPVTNSLAYSIYKMLPNDTDLTVLREQGDINGYNFAFIDDHFDYHTATDLPENLDKETLAHQGSYLMPLLDHFSNTDIENLSSDRDLIYFSLPFGEFVKYPFNWITPMLILAIILFMALLIYGLRRDRLKVTGIFKGIIPMILSLILAGLLVWAFWKFCLFIYPEYSEMEHGFTYNGYWYIAISIFLALAVCFIIYHLLRKSLRTASVFIAPLLLWLVICGLVSVYLKGAAYFIIPVYFGLVQLFVMIRQEKPNRILMVILSIPAIFILLPFIWSLPVALGLKMLFVTAILTSLLFFLFLPLFGYFRRLKSFAVLCFLVFNVLIFVAHYYSDFDSERPKPNSLVYLQDLDENTSTWYSYDRIVDEWTSEFFGEDPVESSHTESNFSSKYGSSFTFKAEAPSIQIPEPGIIIEKTGADSLKNQAYSLKIAPNRKINRMEIYETKDVDFKEFKVNGLEADEVYLGSNAFHMFKRRWRERLLTYYASNQDTLRIEFSIEKGDLPEFILYESAYDLIGNKDLNVKPRPAGMIPRPFVLNDVTILKKTIRIKD</sequence>
<feature type="transmembrane region" description="Helical" evidence="9">
    <location>
        <begin position="329"/>
        <end position="347"/>
    </location>
</feature>
<organism evidence="11 12">
    <name type="scientific">Christiangramia sediminis</name>
    <dbReference type="NCBI Taxonomy" id="2881336"/>
    <lineage>
        <taxon>Bacteria</taxon>
        <taxon>Pseudomonadati</taxon>
        <taxon>Bacteroidota</taxon>
        <taxon>Flavobacteriia</taxon>
        <taxon>Flavobacteriales</taxon>
        <taxon>Flavobacteriaceae</taxon>
        <taxon>Christiangramia</taxon>
    </lineage>
</organism>
<reference evidence="11" key="1">
    <citation type="submission" date="2021-10" db="EMBL/GenBank/DDBJ databases">
        <title>Gramella sp. ASW11-100T, isolated from marine sediment.</title>
        <authorList>
            <person name="Xia C."/>
        </authorList>
    </citation>
    <scope>NUCLEOTIDE SEQUENCE</scope>
    <source>
        <strain evidence="11">ASW11-100</strain>
    </source>
</reference>
<dbReference type="SUPFAM" id="SSF53187">
    <property type="entry name" value="Zn-dependent exopeptidases"/>
    <property type="match status" value="1"/>
</dbReference>
<dbReference type="GO" id="GO:0005774">
    <property type="term" value="C:vacuolar membrane"/>
    <property type="evidence" value="ECO:0007669"/>
    <property type="project" value="UniProtKB-SubCell"/>
</dbReference>
<feature type="transmembrane region" description="Helical" evidence="9">
    <location>
        <begin position="480"/>
        <end position="499"/>
    </location>
</feature>
<evidence type="ECO:0000256" key="9">
    <source>
        <dbReference type="SAM" id="Phobius"/>
    </source>
</evidence>
<evidence type="ECO:0000256" key="8">
    <source>
        <dbReference type="ARBA" id="ARBA00031512"/>
    </source>
</evidence>
<keyword evidence="9" id="KW-0472">Membrane</keyword>
<protein>
    <recommendedName>
        <fullName evidence="4">Vacuolar membrane protease</fullName>
    </recommendedName>
    <alternativeName>
        <fullName evidence="8">FXNA-related family protease 1</fullName>
    </alternativeName>
</protein>
<feature type="transmembrane region" description="Helical" evidence="9">
    <location>
        <begin position="403"/>
        <end position="424"/>
    </location>
</feature>
<comment type="caution">
    <text evidence="11">The sequence shown here is derived from an EMBL/GenBank/DDBJ whole genome shotgun (WGS) entry which is preliminary data.</text>
</comment>
<evidence type="ECO:0000256" key="4">
    <source>
        <dbReference type="ARBA" id="ARBA00017435"/>
    </source>
</evidence>
<keyword evidence="6 9" id="KW-1133">Transmembrane helix</keyword>
<feature type="transmembrane region" description="Helical" evidence="9">
    <location>
        <begin position="537"/>
        <end position="555"/>
    </location>
</feature>
<keyword evidence="9" id="KW-0812">Transmembrane</keyword>
<dbReference type="Pfam" id="PF04389">
    <property type="entry name" value="Peptidase_M28"/>
    <property type="match status" value="1"/>
</dbReference>
<comment type="similarity">
    <text evidence="3">Belongs to the peptidase M28 family.</text>
</comment>
<keyword evidence="7" id="KW-0325">Glycoprotein</keyword>
<dbReference type="GO" id="GO:0006508">
    <property type="term" value="P:proteolysis"/>
    <property type="evidence" value="ECO:0007669"/>
    <property type="project" value="InterPro"/>
</dbReference>
<dbReference type="PANTHER" id="PTHR12147">
    <property type="entry name" value="METALLOPEPTIDASE M28 FAMILY MEMBER"/>
    <property type="match status" value="1"/>
</dbReference>
<dbReference type="EMBL" id="JAJBZG010000005">
    <property type="protein sequence ID" value="MCB7481713.1"/>
    <property type="molecule type" value="Genomic_DNA"/>
</dbReference>
<evidence type="ECO:0000256" key="3">
    <source>
        <dbReference type="ARBA" id="ARBA00010918"/>
    </source>
</evidence>
<keyword evidence="12" id="KW-1185">Reference proteome</keyword>
<gene>
    <name evidence="11" type="ORF">LGQ90_10615</name>
</gene>
<dbReference type="RefSeq" id="WP_229340932.1">
    <property type="nucleotide sequence ID" value="NZ_JAJBZG010000005.1"/>
</dbReference>
<evidence type="ECO:0000256" key="1">
    <source>
        <dbReference type="ARBA" id="ARBA00003273"/>
    </source>
</evidence>
<feature type="transmembrane region" description="Helical" evidence="9">
    <location>
        <begin position="431"/>
        <end position="449"/>
    </location>
</feature>
<evidence type="ECO:0000256" key="5">
    <source>
        <dbReference type="ARBA" id="ARBA00022554"/>
    </source>
</evidence>
<evidence type="ECO:0000256" key="6">
    <source>
        <dbReference type="ARBA" id="ARBA00022989"/>
    </source>
</evidence>
<comment type="subcellular location">
    <subcellularLocation>
        <location evidence="2">Vacuole membrane</location>
        <topology evidence="2">Multi-pass membrane protein</topology>
    </subcellularLocation>
</comment>
<dbReference type="Proteomes" id="UP001139414">
    <property type="component" value="Unassembled WGS sequence"/>
</dbReference>
<comment type="function">
    <text evidence="1">May be involved in vacuolar sorting and osmoregulation.</text>
</comment>
<dbReference type="InterPro" id="IPR045175">
    <property type="entry name" value="M28_fam"/>
</dbReference>
<evidence type="ECO:0000259" key="10">
    <source>
        <dbReference type="Pfam" id="PF04389"/>
    </source>
</evidence>
<evidence type="ECO:0000313" key="11">
    <source>
        <dbReference type="EMBL" id="MCB7481713.1"/>
    </source>
</evidence>
<feature type="transmembrane region" description="Helical" evidence="9">
    <location>
        <begin position="505"/>
        <end position="525"/>
    </location>
</feature>
<evidence type="ECO:0000313" key="12">
    <source>
        <dbReference type="Proteomes" id="UP001139414"/>
    </source>
</evidence>
<feature type="transmembrane region" description="Helical" evidence="9">
    <location>
        <begin position="359"/>
        <end position="383"/>
    </location>
</feature>
<accession>A0A9X1RWJ9</accession>